<sequence length="218" mass="24955">MENIGDVENFLQKKDGVSKHIKSETNKFDDLQKMLLKEERVYLEVSKNISGKDLTQSIFLCDPLNASDVVVALARRISAQGVLPIIILTTMNYKSARKALQKVGLEDKVFLIDTVSKNISFVKDMENIWFVDSLRNLTQLQIKIVKLIKTKKNVAFVFDALNVLELYHSRPILLKFTYSVSKLLKKYKLGGYYSITKPSLAPKLSQFFDNFAEIKKIE</sequence>
<dbReference type="AlphaFoldDB" id="A0A8T5GFY3"/>
<proteinExistence type="predicted"/>
<evidence type="ECO:0008006" key="3">
    <source>
        <dbReference type="Google" id="ProtNLM"/>
    </source>
</evidence>
<comment type="caution">
    <text evidence="1">The sequence shown here is derived from an EMBL/GenBank/DDBJ whole genome shotgun (WGS) entry which is preliminary data.</text>
</comment>
<organism evidence="1 2">
    <name type="scientific">Candidatus Iainarchaeum sp</name>
    <dbReference type="NCBI Taxonomy" id="3101447"/>
    <lineage>
        <taxon>Archaea</taxon>
        <taxon>Candidatus Iainarchaeota</taxon>
        <taxon>Candidatus Iainarchaeia</taxon>
        <taxon>Candidatus Iainarchaeales</taxon>
        <taxon>Candidatus Iainarchaeaceae</taxon>
        <taxon>Candidatus Iainarchaeum</taxon>
    </lineage>
</organism>
<gene>
    <name evidence="1" type="ORF">HON47_04100</name>
</gene>
<name>A0A8T5GFY3_9ARCH</name>
<evidence type="ECO:0000313" key="2">
    <source>
        <dbReference type="Proteomes" id="UP000722459"/>
    </source>
</evidence>
<evidence type="ECO:0000313" key="1">
    <source>
        <dbReference type="EMBL" id="MBT4870730.1"/>
    </source>
</evidence>
<dbReference type="Proteomes" id="UP000722459">
    <property type="component" value="Unassembled WGS sequence"/>
</dbReference>
<protein>
    <recommendedName>
        <fullName evidence="3">KaiC-like domain-containing protein</fullName>
    </recommendedName>
</protein>
<dbReference type="EMBL" id="JABJNZ010000055">
    <property type="protein sequence ID" value="MBT4870730.1"/>
    <property type="molecule type" value="Genomic_DNA"/>
</dbReference>
<accession>A0A8T5GFY3</accession>
<reference evidence="1" key="1">
    <citation type="journal article" date="2021" name="ISME J.">
        <title>Mercury methylation by metabolically versatile and cosmopolitan marine bacteria.</title>
        <authorList>
            <person name="Lin H."/>
            <person name="Ascher D.B."/>
            <person name="Myung Y."/>
            <person name="Lamborg C.H."/>
            <person name="Hallam S.J."/>
            <person name="Gionfriddo C.M."/>
            <person name="Holt K.E."/>
            <person name="Moreau J.W."/>
        </authorList>
    </citation>
    <scope>NUCLEOTIDE SEQUENCE</scope>
    <source>
        <strain evidence="1">SI075_bin30</strain>
    </source>
</reference>